<dbReference type="AlphaFoldDB" id="A0AAI8MD51"/>
<keyword evidence="3" id="KW-1185">Reference proteome</keyword>
<evidence type="ECO:0000313" key="3">
    <source>
        <dbReference type="Proteomes" id="UP000007886"/>
    </source>
</evidence>
<keyword evidence="1" id="KW-0812">Transmembrane</keyword>
<feature type="transmembrane region" description="Helical" evidence="1">
    <location>
        <begin position="106"/>
        <end position="127"/>
    </location>
</feature>
<dbReference type="Proteomes" id="UP000007886">
    <property type="component" value="Chromosome"/>
</dbReference>
<feature type="transmembrane region" description="Helical" evidence="1">
    <location>
        <begin position="191"/>
        <end position="212"/>
    </location>
</feature>
<name>A0AAI8MD51_9BRAD</name>
<feature type="transmembrane region" description="Helical" evidence="1">
    <location>
        <begin position="165"/>
        <end position="185"/>
    </location>
</feature>
<keyword evidence="1" id="KW-0472">Membrane</keyword>
<proteinExistence type="predicted"/>
<feature type="transmembrane region" description="Helical" evidence="1">
    <location>
        <begin position="51"/>
        <end position="69"/>
    </location>
</feature>
<dbReference type="KEGG" id="brs:S23_30980"/>
<protein>
    <submittedName>
        <fullName evidence="2">Uncharacterized protein</fullName>
    </submittedName>
</protein>
<dbReference type="EMBL" id="AP012279">
    <property type="protein sequence ID" value="BAL76304.1"/>
    <property type="molecule type" value="Genomic_DNA"/>
</dbReference>
<organism evidence="2 3">
    <name type="scientific">Bradyrhizobium cosmicum</name>
    <dbReference type="NCBI Taxonomy" id="1404864"/>
    <lineage>
        <taxon>Bacteria</taxon>
        <taxon>Pseudomonadati</taxon>
        <taxon>Pseudomonadota</taxon>
        <taxon>Alphaproteobacteria</taxon>
        <taxon>Hyphomicrobiales</taxon>
        <taxon>Nitrobacteraceae</taxon>
        <taxon>Bradyrhizobium</taxon>
    </lineage>
</organism>
<evidence type="ECO:0000256" key="1">
    <source>
        <dbReference type="SAM" id="Phobius"/>
    </source>
</evidence>
<reference evidence="2 3" key="1">
    <citation type="journal article" date="2012" name="Microbes Environ.">
        <title>Complete genome sequence of Bradyrhizobium sp. S23321: insights into symbiosis evolution in soil oligotrophs.</title>
        <authorList>
            <person name="Okubo T."/>
            <person name="Tsukui T."/>
            <person name="Maita H."/>
            <person name="Okamoto S."/>
            <person name="Oshima K."/>
            <person name="Fujisawa T."/>
            <person name="Saito A."/>
            <person name="Futamata H."/>
            <person name="Hattori R."/>
            <person name="Shimomura Y."/>
            <person name="Haruta S."/>
            <person name="Morimoto S."/>
            <person name="Wang Y."/>
            <person name="Sakai Y."/>
            <person name="Hattori M."/>
            <person name="Aizawa S."/>
            <person name="Nagashima K.V.P."/>
            <person name="Masuda S."/>
            <person name="Hattori T."/>
            <person name="Yamashita A."/>
            <person name="Bao Z."/>
            <person name="Hayatsu M."/>
            <person name="Kajiya-Kanegae H."/>
            <person name="Yoshinaga I."/>
            <person name="Sakamoto K."/>
            <person name="Toyota K."/>
            <person name="Nakao M."/>
            <person name="Kohara M."/>
            <person name="Anda M."/>
            <person name="Niwa R."/>
            <person name="Jung-Hwan P."/>
            <person name="Sameshima-Saito R."/>
            <person name="Tokuda S."/>
            <person name="Yamamoto S."/>
            <person name="Yamamoto S."/>
            <person name="Yokoyama T."/>
            <person name="Akutsu T."/>
            <person name="Nakamura Y."/>
            <person name="Nakahira-Yanaka Y."/>
            <person name="Takada Hoshino Y."/>
            <person name="Hirakawa H."/>
            <person name="Mitsui H."/>
            <person name="Terasawa K."/>
            <person name="Itakura M."/>
            <person name="Sato S."/>
            <person name="Ikeda-Ohtsubo W."/>
            <person name="Sakakura N."/>
            <person name="Kaminuma E."/>
            <person name="Minamisawa K."/>
        </authorList>
    </citation>
    <scope>NUCLEOTIDE SEQUENCE [LARGE SCALE GENOMIC DNA]</scope>
    <source>
        <strain evidence="2 3">S23321</strain>
    </source>
</reference>
<feature type="transmembrane region" description="Helical" evidence="1">
    <location>
        <begin position="75"/>
        <end position="94"/>
    </location>
</feature>
<feature type="transmembrane region" description="Helical" evidence="1">
    <location>
        <begin position="139"/>
        <end position="158"/>
    </location>
</feature>
<sequence>MLPFTLEQFLNVFAAYNTAIWPAQILAYAIGAIAVVALFRKGRASDRVVSAVLGLMWLGTGVFYHGVFFSSVNKAAFAFGALFVIEGAALLYTGVVRGGLRFAMSFGLRAVIGAGFILYASLIYPLIGVATGHSWPKLPMFGVAPCPVTIFTFGLLLMTTDRFSYWLLVIPFIWSIIGGSAAIFLDVRQDWLLLVSGFIAVPIVVVGNRHALAVLAETRLTPSAELSR</sequence>
<dbReference type="InterPro" id="IPR045708">
    <property type="entry name" value="DUF6064"/>
</dbReference>
<feature type="transmembrane region" description="Helical" evidence="1">
    <location>
        <begin position="20"/>
        <end position="39"/>
    </location>
</feature>
<keyword evidence="1" id="KW-1133">Transmembrane helix</keyword>
<accession>A0AAI8MD51</accession>
<dbReference type="Pfam" id="PF19540">
    <property type="entry name" value="DUF6064"/>
    <property type="match status" value="1"/>
</dbReference>
<dbReference type="RefSeq" id="WP_015685606.1">
    <property type="nucleotide sequence ID" value="NC_017082.1"/>
</dbReference>
<gene>
    <name evidence="2" type="ORF">S23_30980</name>
</gene>
<evidence type="ECO:0000313" key="2">
    <source>
        <dbReference type="EMBL" id="BAL76304.1"/>
    </source>
</evidence>